<evidence type="ECO:0000256" key="1">
    <source>
        <dbReference type="SAM" id="SignalP"/>
    </source>
</evidence>
<organism evidence="3 4">
    <name type="scientific">Paenirhodobacter hankyongi</name>
    <dbReference type="NCBI Taxonomy" id="2294033"/>
    <lineage>
        <taxon>Bacteria</taxon>
        <taxon>Pseudomonadati</taxon>
        <taxon>Pseudomonadota</taxon>
        <taxon>Alphaproteobacteria</taxon>
        <taxon>Rhodobacterales</taxon>
        <taxon>Rhodobacter group</taxon>
        <taxon>Paenirhodobacter</taxon>
    </lineage>
</organism>
<feature type="domain" description="DUF2147" evidence="2">
    <location>
        <begin position="24"/>
        <end position="125"/>
    </location>
</feature>
<dbReference type="RefSeq" id="WP_121530334.1">
    <property type="nucleotide sequence ID" value="NZ_RCHI01000001.1"/>
</dbReference>
<name>A0A421BXC6_9RHOB</name>
<evidence type="ECO:0000313" key="4">
    <source>
        <dbReference type="Proteomes" id="UP000279673"/>
    </source>
</evidence>
<keyword evidence="1" id="KW-0732">Signal</keyword>
<dbReference type="PANTHER" id="PTHR36919">
    <property type="entry name" value="BLR1215 PROTEIN"/>
    <property type="match status" value="1"/>
</dbReference>
<dbReference type="InterPro" id="IPR019223">
    <property type="entry name" value="DUF2147"/>
</dbReference>
<dbReference type="PANTHER" id="PTHR36919:SF2">
    <property type="entry name" value="BLL6627 PROTEIN"/>
    <property type="match status" value="1"/>
</dbReference>
<keyword evidence="4" id="KW-1185">Reference proteome</keyword>
<evidence type="ECO:0000313" key="3">
    <source>
        <dbReference type="EMBL" id="RLL72971.1"/>
    </source>
</evidence>
<dbReference type="Gene3D" id="2.40.128.520">
    <property type="match status" value="1"/>
</dbReference>
<reference evidence="3 4" key="1">
    <citation type="submission" date="2018-10" db="EMBL/GenBank/DDBJ databases">
        <title>Rhodobacter sp . BO-81.</title>
        <authorList>
            <person name="Im W.T."/>
        </authorList>
    </citation>
    <scope>NUCLEOTIDE SEQUENCE [LARGE SCALE GENOMIC DNA]</scope>
    <source>
        <strain evidence="3 4">BO-81</strain>
    </source>
</reference>
<feature type="signal peptide" evidence="1">
    <location>
        <begin position="1"/>
        <end position="19"/>
    </location>
</feature>
<gene>
    <name evidence="3" type="ORF">DYS74_01210</name>
</gene>
<dbReference type="Pfam" id="PF09917">
    <property type="entry name" value="DUF2147"/>
    <property type="match status" value="1"/>
</dbReference>
<sequence>MKRILLAGLFALAAGAAGADPIEGVWQTQADDGAYALVQIAPCGAAYCGKITRTFKDGGEYKSPNIGRQIVIDMAPKGNGAYEGKVWRPSNDKTYIGKIALAGDAMKLSGCVLGGLVCAKQDWSRVK</sequence>
<dbReference type="Proteomes" id="UP000279673">
    <property type="component" value="Unassembled WGS sequence"/>
</dbReference>
<evidence type="ECO:0000259" key="2">
    <source>
        <dbReference type="Pfam" id="PF09917"/>
    </source>
</evidence>
<protein>
    <submittedName>
        <fullName evidence="3">DUF2147 domain-containing protein</fullName>
    </submittedName>
</protein>
<proteinExistence type="predicted"/>
<accession>A0A421BXC6</accession>
<dbReference type="AlphaFoldDB" id="A0A421BXC6"/>
<dbReference type="EMBL" id="RCHI01000001">
    <property type="protein sequence ID" value="RLL72971.1"/>
    <property type="molecule type" value="Genomic_DNA"/>
</dbReference>
<feature type="chain" id="PRO_5019110178" evidence="1">
    <location>
        <begin position="20"/>
        <end position="127"/>
    </location>
</feature>
<comment type="caution">
    <text evidence="3">The sequence shown here is derived from an EMBL/GenBank/DDBJ whole genome shotgun (WGS) entry which is preliminary data.</text>
</comment>